<accession>A0ABC9WTF5</accession>
<evidence type="ECO:0000259" key="2">
    <source>
        <dbReference type="Pfam" id="PF18049"/>
    </source>
</evidence>
<protein>
    <recommendedName>
        <fullName evidence="2">DNA polymerase nu pseudo-exo domain-containing protein</fullName>
    </recommendedName>
</protein>
<proteinExistence type="predicted"/>
<dbReference type="Gene3D" id="3.30.420.10">
    <property type="entry name" value="Ribonuclease H-like superfamily/Ribonuclease H"/>
    <property type="match status" value="1"/>
</dbReference>
<keyword evidence="4" id="KW-1185">Reference proteome</keyword>
<evidence type="ECO:0000313" key="3">
    <source>
        <dbReference type="EMBL" id="GAB0188049.1"/>
    </source>
</evidence>
<evidence type="ECO:0000256" key="1">
    <source>
        <dbReference type="SAM" id="MobiDB-lite"/>
    </source>
</evidence>
<feature type="region of interest" description="Disordered" evidence="1">
    <location>
        <begin position="177"/>
        <end position="199"/>
    </location>
</feature>
<dbReference type="EMBL" id="BAAFJT010000004">
    <property type="protein sequence ID" value="GAB0188049.1"/>
    <property type="molecule type" value="Genomic_DNA"/>
</dbReference>
<gene>
    <name evidence="3" type="ORF">GRJ2_001270200</name>
</gene>
<comment type="caution">
    <text evidence="3">The sequence shown here is derived from an EMBL/GenBank/DDBJ whole genome shotgun (WGS) entry which is preliminary data.</text>
</comment>
<dbReference type="Pfam" id="PF18049">
    <property type="entry name" value="DNA_pol_P_Exo"/>
    <property type="match status" value="1"/>
</dbReference>
<dbReference type="InterPro" id="IPR040940">
    <property type="entry name" value="DNA_pol_P_Exo"/>
</dbReference>
<sequence>MLHSKVPIICFNAKDFLRTLLQVYNNEISWKQVADSVVLDPRIAAWLINPSDTVPSFECLIQKYFEKPFSVGTVNTDTGTLRNASYQNLGVNLEKLYNVMMDLARDLQVQGLWKLFCTLELPLLKILAVIPEGQPCPGLHQKKCDQQVEGGDPAPLLGSCETPPGVLRPALGAPVQERHGAVGASPEEGHEVDQRDGAPLLGGQAERVGVVRPGKKKAPGRSNCGLPVPEGGLQERCCDLRLNKVQCLVPHLGRNNPRQRYRLGEEWLESCSAEKNLGVSLINSWLNMSQQCAQVAKKANSILAWIRNSVASRSREVIVPLYSALVRPHLQYCVQFLAPHYKKDIEVLECVQRRAAKLVKGLENKSCEERLRELGLFSLEKRRLRGDLLTLCNFLKGGCSQVGVGLLVK</sequence>
<dbReference type="InterPro" id="IPR036397">
    <property type="entry name" value="RNaseH_sf"/>
</dbReference>
<dbReference type="AlphaFoldDB" id="A0ABC9WTF5"/>
<dbReference type="PANTHER" id="PTHR33332">
    <property type="entry name" value="REVERSE TRANSCRIPTASE DOMAIN-CONTAINING PROTEIN"/>
    <property type="match status" value="1"/>
</dbReference>
<reference evidence="3 4" key="1">
    <citation type="submission" date="2024-06" db="EMBL/GenBank/DDBJ databases">
        <title>The draft genome of Grus japonensis, version 3.</title>
        <authorList>
            <person name="Nabeshima K."/>
            <person name="Suzuki S."/>
            <person name="Onuma M."/>
        </authorList>
    </citation>
    <scope>NUCLEOTIDE SEQUENCE [LARGE SCALE GENOMIC DNA]</scope>
    <source>
        <strain evidence="3 4">451A</strain>
    </source>
</reference>
<evidence type="ECO:0000313" key="4">
    <source>
        <dbReference type="Proteomes" id="UP001623348"/>
    </source>
</evidence>
<feature type="domain" description="DNA polymerase nu pseudo-exo" evidence="2">
    <location>
        <begin position="1"/>
        <end position="108"/>
    </location>
</feature>
<name>A0ABC9WTF5_GRUJA</name>
<feature type="compositionally biased region" description="Basic and acidic residues" evidence="1">
    <location>
        <begin position="187"/>
        <end position="196"/>
    </location>
</feature>
<dbReference type="PRINTS" id="PR01345">
    <property type="entry name" value="CERVTRCPTASE"/>
</dbReference>
<organism evidence="3 4">
    <name type="scientific">Grus japonensis</name>
    <name type="common">Japanese crane</name>
    <name type="synonym">Red-crowned crane</name>
    <dbReference type="NCBI Taxonomy" id="30415"/>
    <lineage>
        <taxon>Eukaryota</taxon>
        <taxon>Metazoa</taxon>
        <taxon>Chordata</taxon>
        <taxon>Craniata</taxon>
        <taxon>Vertebrata</taxon>
        <taxon>Euteleostomi</taxon>
        <taxon>Archelosauria</taxon>
        <taxon>Archosauria</taxon>
        <taxon>Dinosauria</taxon>
        <taxon>Saurischia</taxon>
        <taxon>Theropoda</taxon>
        <taxon>Coelurosauria</taxon>
        <taxon>Aves</taxon>
        <taxon>Neognathae</taxon>
        <taxon>Neoaves</taxon>
        <taxon>Gruiformes</taxon>
        <taxon>Gruidae</taxon>
        <taxon>Grus</taxon>
    </lineage>
</organism>
<dbReference type="Proteomes" id="UP001623348">
    <property type="component" value="Unassembled WGS sequence"/>
</dbReference>